<keyword evidence="7" id="KW-1185">Reference proteome</keyword>
<comment type="caution">
    <text evidence="6">The sequence shown here is derived from an EMBL/GenBank/DDBJ whole genome shotgun (WGS) entry which is preliminary data.</text>
</comment>
<feature type="transmembrane region" description="Helical" evidence="5">
    <location>
        <begin position="104"/>
        <end position="126"/>
    </location>
</feature>
<dbReference type="PANTHER" id="PTHR31465:SF9">
    <property type="entry name" value="SPHINGOID LONG-CHAIN BASE TRANSPORTER RSB1"/>
    <property type="match status" value="1"/>
</dbReference>
<comment type="subcellular location">
    <subcellularLocation>
        <location evidence="1">Membrane</location>
        <topology evidence="1">Multi-pass membrane protein</topology>
    </subcellularLocation>
</comment>
<feature type="transmembrane region" description="Helical" evidence="5">
    <location>
        <begin position="227"/>
        <end position="248"/>
    </location>
</feature>
<dbReference type="PANTHER" id="PTHR31465">
    <property type="entry name" value="PROTEIN RTA1-RELATED"/>
    <property type="match status" value="1"/>
</dbReference>
<sequence length="340" mass="37205">MSNLTHSFGNGTGTGNRTLLEDPKLCTLETCDLTLASFLYIPTLPGNASYAAIFGVLTIGQLYLGIRHKTWGYMAAMVLGLVLEIIGYVARVMLHNSPFNDDNFLMYLITLTIAPAFLSAAIYLCLSRIVVVYGAHLSRFKPRTYTIFFCTCDIVSLVLQGAGGGIAASADTADLTDLGKNIMLAGLAFQVVSLTVFAICSTDFAFRAYKGRTLWNREHLRLVNSKLFNAFLLGLVVATVTIFARSVYRCVELSGGFNGELFVKDEALFMVMEGVMIVIACVCLTVLHPAICFQGAWHNANFSFRSSKFIVEFPLRGLESLDPMSCDTNWADKNGGTFMS</sequence>
<dbReference type="OrthoDB" id="4521223at2759"/>
<dbReference type="Proteomes" id="UP000777438">
    <property type="component" value="Unassembled WGS sequence"/>
</dbReference>
<feature type="transmembrane region" description="Helical" evidence="5">
    <location>
        <begin position="147"/>
        <end position="170"/>
    </location>
</feature>
<evidence type="ECO:0000313" key="6">
    <source>
        <dbReference type="EMBL" id="KAH6873404.1"/>
    </source>
</evidence>
<keyword evidence="3 5" id="KW-1133">Transmembrane helix</keyword>
<dbReference type="GO" id="GO:0005886">
    <property type="term" value="C:plasma membrane"/>
    <property type="evidence" value="ECO:0007669"/>
    <property type="project" value="TreeGrafter"/>
</dbReference>
<feature type="transmembrane region" description="Helical" evidence="5">
    <location>
        <begin position="268"/>
        <end position="287"/>
    </location>
</feature>
<keyword evidence="2 5" id="KW-0812">Transmembrane</keyword>
<evidence type="ECO:0000256" key="1">
    <source>
        <dbReference type="ARBA" id="ARBA00004141"/>
    </source>
</evidence>
<feature type="transmembrane region" description="Helical" evidence="5">
    <location>
        <begin position="48"/>
        <end position="66"/>
    </location>
</feature>
<feature type="transmembrane region" description="Helical" evidence="5">
    <location>
        <begin position="182"/>
        <end position="206"/>
    </location>
</feature>
<organism evidence="6 7">
    <name type="scientific">Thelonectria olida</name>
    <dbReference type="NCBI Taxonomy" id="1576542"/>
    <lineage>
        <taxon>Eukaryota</taxon>
        <taxon>Fungi</taxon>
        <taxon>Dikarya</taxon>
        <taxon>Ascomycota</taxon>
        <taxon>Pezizomycotina</taxon>
        <taxon>Sordariomycetes</taxon>
        <taxon>Hypocreomycetidae</taxon>
        <taxon>Hypocreales</taxon>
        <taxon>Nectriaceae</taxon>
        <taxon>Thelonectria</taxon>
    </lineage>
</organism>
<evidence type="ECO:0000256" key="2">
    <source>
        <dbReference type="ARBA" id="ARBA00022692"/>
    </source>
</evidence>
<accession>A0A9P8VU63</accession>
<name>A0A9P8VU63_9HYPO</name>
<feature type="transmembrane region" description="Helical" evidence="5">
    <location>
        <begin position="73"/>
        <end position="92"/>
    </location>
</feature>
<gene>
    <name evidence="6" type="ORF">B0T10DRAFT_588763</name>
</gene>
<evidence type="ECO:0000313" key="7">
    <source>
        <dbReference type="Proteomes" id="UP000777438"/>
    </source>
</evidence>
<evidence type="ECO:0000256" key="3">
    <source>
        <dbReference type="ARBA" id="ARBA00022989"/>
    </source>
</evidence>
<keyword evidence="4 5" id="KW-0472">Membrane</keyword>
<evidence type="ECO:0000256" key="4">
    <source>
        <dbReference type="ARBA" id="ARBA00023136"/>
    </source>
</evidence>
<evidence type="ECO:0000256" key="5">
    <source>
        <dbReference type="SAM" id="Phobius"/>
    </source>
</evidence>
<dbReference type="EMBL" id="JAGPYM010000046">
    <property type="protein sequence ID" value="KAH6873404.1"/>
    <property type="molecule type" value="Genomic_DNA"/>
</dbReference>
<dbReference type="AlphaFoldDB" id="A0A9P8VU63"/>
<proteinExistence type="predicted"/>
<dbReference type="Pfam" id="PF04479">
    <property type="entry name" value="RTA1"/>
    <property type="match status" value="1"/>
</dbReference>
<reference evidence="6 7" key="1">
    <citation type="journal article" date="2021" name="Nat. Commun.">
        <title>Genetic determinants of endophytism in the Arabidopsis root mycobiome.</title>
        <authorList>
            <person name="Mesny F."/>
            <person name="Miyauchi S."/>
            <person name="Thiergart T."/>
            <person name="Pickel B."/>
            <person name="Atanasova L."/>
            <person name="Karlsson M."/>
            <person name="Huettel B."/>
            <person name="Barry K.W."/>
            <person name="Haridas S."/>
            <person name="Chen C."/>
            <person name="Bauer D."/>
            <person name="Andreopoulos W."/>
            <person name="Pangilinan J."/>
            <person name="LaButti K."/>
            <person name="Riley R."/>
            <person name="Lipzen A."/>
            <person name="Clum A."/>
            <person name="Drula E."/>
            <person name="Henrissat B."/>
            <person name="Kohler A."/>
            <person name="Grigoriev I.V."/>
            <person name="Martin F.M."/>
            <person name="Hacquard S."/>
        </authorList>
    </citation>
    <scope>NUCLEOTIDE SEQUENCE [LARGE SCALE GENOMIC DNA]</scope>
    <source>
        <strain evidence="6 7">MPI-CAGE-CH-0241</strain>
    </source>
</reference>
<dbReference type="GO" id="GO:0000324">
    <property type="term" value="C:fungal-type vacuole"/>
    <property type="evidence" value="ECO:0007669"/>
    <property type="project" value="TreeGrafter"/>
</dbReference>
<protein>
    <submittedName>
        <fullName evidence="6">RTA1 like protein-domain-containing protein</fullName>
    </submittedName>
</protein>
<dbReference type="InterPro" id="IPR007568">
    <property type="entry name" value="RTA1"/>
</dbReference>